<gene>
    <name evidence="1" type="ordered locus">Plabr_4301</name>
</gene>
<reference evidence="2" key="1">
    <citation type="submission" date="2011-02" db="EMBL/GenBank/DDBJ databases">
        <title>The complete genome of Planctomyces brasiliensis DSM 5305.</title>
        <authorList>
            <person name="Lucas S."/>
            <person name="Copeland A."/>
            <person name="Lapidus A."/>
            <person name="Bruce D."/>
            <person name="Goodwin L."/>
            <person name="Pitluck S."/>
            <person name="Kyrpides N."/>
            <person name="Mavromatis K."/>
            <person name="Pagani I."/>
            <person name="Ivanova N."/>
            <person name="Ovchinnikova G."/>
            <person name="Lu M."/>
            <person name="Detter J.C."/>
            <person name="Han C."/>
            <person name="Land M."/>
            <person name="Hauser L."/>
            <person name="Markowitz V."/>
            <person name="Cheng J.-F."/>
            <person name="Hugenholtz P."/>
            <person name="Woyke T."/>
            <person name="Wu D."/>
            <person name="Tindall B."/>
            <person name="Pomrenke H.G."/>
            <person name="Brambilla E."/>
            <person name="Klenk H.-P."/>
            <person name="Eisen J.A."/>
        </authorList>
    </citation>
    <scope>NUCLEOTIDE SEQUENCE [LARGE SCALE GENOMIC DNA]</scope>
    <source>
        <strain evidence="2">ATCC 49424 / DSM 5305 / JCM 21570 / NBRC 103401 / IFAM 1448</strain>
    </source>
</reference>
<dbReference type="OrthoDB" id="278759at2"/>
<dbReference type="PROSITE" id="PS51257">
    <property type="entry name" value="PROKAR_LIPOPROTEIN"/>
    <property type="match status" value="1"/>
</dbReference>
<evidence type="ECO:0000313" key="2">
    <source>
        <dbReference type="Proteomes" id="UP000006860"/>
    </source>
</evidence>
<dbReference type="AlphaFoldDB" id="F0SJN6"/>
<dbReference type="HOGENOM" id="CLU_1720988_0_0_0"/>
<dbReference type="STRING" id="756272.Plabr_4301"/>
<accession>F0SJN6</accession>
<dbReference type="KEGG" id="pbs:Plabr_4301"/>
<sequence length="152" mass="16723">MRSRVHKSAHGLLTAALAVAIVGLTGCFGGHGGEEQPHAEHVIPDHKPADFPAAVNQIVVRTAEPVSDDAAVQELQDIIGWLPELAAQTDLPRADWDRVHEISIRWGQREWTVAADESEAYADELSLLQELAEKAKQVDTFNTYRTEGEEHV</sequence>
<dbReference type="EMBL" id="CP002546">
    <property type="protein sequence ID" value="ADY61874.1"/>
    <property type="molecule type" value="Genomic_DNA"/>
</dbReference>
<name>F0SJN6_RUBBR</name>
<keyword evidence="2" id="KW-1185">Reference proteome</keyword>
<dbReference type="RefSeq" id="WP_013630579.1">
    <property type="nucleotide sequence ID" value="NC_015174.1"/>
</dbReference>
<protein>
    <submittedName>
        <fullName evidence="1">Uncharacterized protein</fullName>
    </submittedName>
</protein>
<dbReference type="Proteomes" id="UP000006860">
    <property type="component" value="Chromosome"/>
</dbReference>
<evidence type="ECO:0000313" key="1">
    <source>
        <dbReference type="EMBL" id="ADY61874.1"/>
    </source>
</evidence>
<proteinExistence type="predicted"/>
<dbReference type="eggNOG" id="ENOG5033MBE">
    <property type="taxonomic scope" value="Bacteria"/>
</dbReference>
<organism evidence="1 2">
    <name type="scientific">Rubinisphaera brasiliensis (strain ATCC 49424 / DSM 5305 / JCM 21570 / IAM 15109 / NBRC 103401 / IFAM 1448)</name>
    <name type="common">Planctomyces brasiliensis</name>
    <dbReference type="NCBI Taxonomy" id="756272"/>
    <lineage>
        <taxon>Bacteria</taxon>
        <taxon>Pseudomonadati</taxon>
        <taxon>Planctomycetota</taxon>
        <taxon>Planctomycetia</taxon>
        <taxon>Planctomycetales</taxon>
        <taxon>Planctomycetaceae</taxon>
        <taxon>Rubinisphaera</taxon>
    </lineage>
</organism>